<dbReference type="GO" id="GO:0031071">
    <property type="term" value="F:cysteine desulfurase activity"/>
    <property type="evidence" value="ECO:0007669"/>
    <property type="project" value="UniProtKB-EC"/>
</dbReference>
<keyword evidence="5" id="KW-0479">Metal-binding</keyword>
<gene>
    <name evidence="12" type="ORF">RBWH47_04620</name>
</gene>
<dbReference type="Gene3D" id="3.40.640.10">
    <property type="entry name" value="Type I PLP-dependent aspartate aminotransferase-like (Major domain)"/>
    <property type="match status" value="1"/>
</dbReference>
<dbReference type="InterPro" id="IPR015421">
    <property type="entry name" value="PyrdxlP-dep_Trfase_major"/>
</dbReference>
<dbReference type="AlphaFoldDB" id="F2AQ93"/>
<evidence type="ECO:0000256" key="2">
    <source>
        <dbReference type="ARBA" id="ARBA00006490"/>
    </source>
</evidence>
<comment type="catalytic activity">
    <reaction evidence="9">
        <text>(sulfur carrier)-H + L-cysteine = (sulfur carrier)-SH + L-alanine</text>
        <dbReference type="Rhea" id="RHEA:43892"/>
        <dbReference type="Rhea" id="RHEA-COMP:14737"/>
        <dbReference type="Rhea" id="RHEA-COMP:14739"/>
        <dbReference type="ChEBI" id="CHEBI:29917"/>
        <dbReference type="ChEBI" id="CHEBI:35235"/>
        <dbReference type="ChEBI" id="CHEBI:57972"/>
        <dbReference type="ChEBI" id="CHEBI:64428"/>
        <dbReference type="EC" id="2.8.1.7"/>
    </reaction>
</comment>
<evidence type="ECO:0000256" key="1">
    <source>
        <dbReference type="ARBA" id="ARBA00001933"/>
    </source>
</evidence>
<accession>F2AQ93</accession>
<keyword evidence="4" id="KW-0808">Transferase</keyword>
<dbReference type="PROSITE" id="PS00595">
    <property type="entry name" value="AA_TRANSFER_CLASS_5"/>
    <property type="match status" value="1"/>
</dbReference>
<dbReference type="SUPFAM" id="SSF53383">
    <property type="entry name" value="PLP-dependent transferases"/>
    <property type="match status" value="1"/>
</dbReference>
<evidence type="ECO:0000256" key="5">
    <source>
        <dbReference type="ARBA" id="ARBA00022723"/>
    </source>
</evidence>
<evidence type="ECO:0000256" key="9">
    <source>
        <dbReference type="ARBA" id="ARBA00050776"/>
    </source>
</evidence>
<dbReference type="GO" id="GO:0051536">
    <property type="term" value="F:iron-sulfur cluster binding"/>
    <property type="evidence" value="ECO:0007669"/>
    <property type="project" value="UniProtKB-KW"/>
</dbReference>
<comment type="caution">
    <text evidence="12">The sequence shown here is derived from an EMBL/GenBank/DDBJ whole genome shotgun (WGS) entry which is preliminary data.</text>
</comment>
<evidence type="ECO:0000313" key="12">
    <source>
        <dbReference type="EMBL" id="EGF28179.1"/>
    </source>
</evidence>
<name>F2AQ93_RHOBT</name>
<dbReference type="GO" id="GO:0046872">
    <property type="term" value="F:metal ion binding"/>
    <property type="evidence" value="ECO:0007669"/>
    <property type="project" value="UniProtKB-KW"/>
</dbReference>
<dbReference type="InterPro" id="IPR015422">
    <property type="entry name" value="PyrdxlP-dep_Trfase_small"/>
</dbReference>
<dbReference type="InterPro" id="IPR020578">
    <property type="entry name" value="Aminotrans_V_PyrdxlP_BS"/>
</dbReference>
<evidence type="ECO:0000313" key="13">
    <source>
        <dbReference type="Proteomes" id="UP000006222"/>
    </source>
</evidence>
<dbReference type="InterPro" id="IPR016454">
    <property type="entry name" value="Cysteine_dSase"/>
</dbReference>
<dbReference type="RefSeq" id="WP_007325804.1">
    <property type="nucleotide sequence ID" value="NZ_AFAR01000108.1"/>
</dbReference>
<proteinExistence type="inferred from homology"/>
<feature type="domain" description="Aminotransferase class V" evidence="11">
    <location>
        <begin position="10"/>
        <end position="341"/>
    </location>
</feature>
<dbReference type="Gene3D" id="3.90.1150.10">
    <property type="entry name" value="Aspartate Aminotransferase, domain 1"/>
    <property type="match status" value="1"/>
</dbReference>
<dbReference type="PIRSF" id="PIRSF005572">
    <property type="entry name" value="NifS"/>
    <property type="match status" value="1"/>
</dbReference>
<keyword evidence="7" id="KW-0408">Iron</keyword>
<dbReference type="InterPro" id="IPR000192">
    <property type="entry name" value="Aminotrans_V_dom"/>
</dbReference>
<dbReference type="PANTHER" id="PTHR11601:SF34">
    <property type="entry name" value="CYSTEINE DESULFURASE"/>
    <property type="match status" value="1"/>
</dbReference>
<evidence type="ECO:0000256" key="7">
    <source>
        <dbReference type="ARBA" id="ARBA00023004"/>
    </source>
</evidence>
<dbReference type="EC" id="2.8.1.7" evidence="3"/>
<sequence length="384" mass="41268">MTVKDTQPAYLDFNATTPLDPRVFEAMRECYLGPPANAGSRTHVYGHQAKDAVEDARTKVANVIAAKPEEIIFTSGATESNNLSIIGLAAHGESSGRKHILSTAIEHKAVLEPLEYLGAMGFEIELVPVGSGGFVDPDDVAERCRKDTLLVSVMHANNETGVIQPVKEIGEQLQATETWFHIDAAQTFGKEPDLADIEFDLLSISSHKIYGPQGIGALYVKRQGNTRIPISSLVHGGGQERGLRPGTVPVALAVGFGEASKLAKLEQQTRAEASQAVRDAFLLELKAIEHVVNGDLSKCQDHVVNIRFPGVDSEALMMVLRETLAFSNGSACTSDSYDASHVLIAMGISEDDANESVRFSWGPGIESIPGDAIVSTIKNMCLNF</sequence>
<evidence type="ECO:0000256" key="6">
    <source>
        <dbReference type="ARBA" id="ARBA00022898"/>
    </source>
</evidence>
<organism evidence="12 13">
    <name type="scientific">Rhodopirellula baltica WH47</name>
    <dbReference type="NCBI Taxonomy" id="991778"/>
    <lineage>
        <taxon>Bacteria</taxon>
        <taxon>Pseudomonadati</taxon>
        <taxon>Planctomycetota</taxon>
        <taxon>Planctomycetia</taxon>
        <taxon>Pirellulales</taxon>
        <taxon>Pirellulaceae</taxon>
        <taxon>Rhodopirellula</taxon>
    </lineage>
</organism>
<evidence type="ECO:0000256" key="3">
    <source>
        <dbReference type="ARBA" id="ARBA00012239"/>
    </source>
</evidence>
<reference evidence="12 13" key="1">
    <citation type="journal article" date="2013" name="Mar. Genomics">
        <title>Expression of sulfatases in Rhodopirellula baltica and the diversity of sulfatases in the genus Rhodopirellula.</title>
        <authorList>
            <person name="Wegner C.E."/>
            <person name="Richter-Heitmann T."/>
            <person name="Klindworth A."/>
            <person name="Klockow C."/>
            <person name="Richter M."/>
            <person name="Achstetter T."/>
            <person name="Glockner F.O."/>
            <person name="Harder J."/>
        </authorList>
    </citation>
    <scope>NUCLEOTIDE SEQUENCE [LARGE SCALE GENOMIC DNA]</scope>
    <source>
        <strain evidence="12 13">WH47</strain>
    </source>
</reference>
<dbReference type="Gene3D" id="1.10.260.50">
    <property type="match status" value="1"/>
</dbReference>
<dbReference type="PATRIC" id="fig|991778.3.peg.1975"/>
<evidence type="ECO:0000259" key="11">
    <source>
        <dbReference type="Pfam" id="PF00266"/>
    </source>
</evidence>
<evidence type="ECO:0000256" key="8">
    <source>
        <dbReference type="ARBA" id="ARBA00023014"/>
    </source>
</evidence>
<comment type="similarity">
    <text evidence="2">Belongs to the class-V pyridoxal-phosphate-dependent aminotransferase family. NifS/IscS subfamily.</text>
</comment>
<evidence type="ECO:0000256" key="4">
    <source>
        <dbReference type="ARBA" id="ARBA00022679"/>
    </source>
</evidence>
<dbReference type="InterPro" id="IPR015424">
    <property type="entry name" value="PyrdxlP-dep_Trfase"/>
</dbReference>
<dbReference type="Pfam" id="PF00266">
    <property type="entry name" value="Aminotran_5"/>
    <property type="match status" value="1"/>
</dbReference>
<dbReference type="Proteomes" id="UP000006222">
    <property type="component" value="Unassembled WGS sequence"/>
</dbReference>
<keyword evidence="6" id="KW-0663">Pyridoxal phosphate</keyword>
<protein>
    <recommendedName>
        <fullName evidence="3">cysteine desulfurase</fullName>
        <ecNumber evidence="3">2.8.1.7</ecNumber>
    </recommendedName>
</protein>
<comment type="cofactor">
    <cofactor evidence="1 10">
        <name>pyridoxal 5'-phosphate</name>
        <dbReference type="ChEBI" id="CHEBI:597326"/>
    </cofactor>
</comment>
<keyword evidence="8" id="KW-0411">Iron-sulfur</keyword>
<evidence type="ECO:0000256" key="10">
    <source>
        <dbReference type="RuleBase" id="RU004504"/>
    </source>
</evidence>
<dbReference type="EMBL" id="AFAR01000108">
    <property type="protein sequence ID" value="EGF28179.1"/>
    <property type="molecule type" value="Genomic_DNA"/>
</dbReference>
<dbReference type="PANTHER" id="PTHR11601">
    <property type="entry name" value="CYSTEINE DESULFURYLASE FAMILY MEMBER"/>
    <property type="match status" value="1"/>
</dbReference>